<comment type="caution">
    <text evidence="1">The sequence shown here is derived from an EMBL/GenBank/DDBJ whole genome shotgun (WGS) entry which is preliminary data.</text>
</comment>
<evidence type="ECO:0000313" key="1">
    <source>
        <dbReference type="EMBL" id="PKC53844.1"/>
    </source>
</evidence>
<dbReference type="VEuPathDB" id="FungiDB:RhiirA1_430040"/>
<dbReference type="Proteomes" id="UP000232688">
    <property type="component" value="Unassembled WGS sequence"/>
</dbReference>
<sequence length="72" mass="8429">MNKKKRKVDDAFDPDYDYVYGIVKDALKDNTELHKYVKRVIEVIVGLLKDRAVGSEEPANKKRHVEEIIKKK</sequence>
<reference evidence="1 2" key="1">
    <citation type="submission" date="2017-10" db="EMBL/GenBank/DDBJ databases">
        <title>Extensive intraspecific genome diversity in a model arbuscular mycorrhizal fungus.</title>
        <authorList>
            <person name="Chen E.C.H."/>
            <person name="Morin E."/>
            <person name="Baudet D."/>
            <person name="Noel J."/>
            <person name="Ndikumana S."/>
            <person name="Charron P."/>
            <person name="St-Onge C."/>
            <person name="Giorgi J."/>
            <person name="Grigoriev I.V."/>
            <person name="Roux C."/>
            <person name="Martin F.M."/>
            <person name="Corradi N."/>
        </authorList>
    </citation>
    <scope>NUCLEOTIDE SEQUENCE [LARGE SCALE GENOMIC DNA]</scope>
    <source>
        <strain evidence="1 2">A1</strain>
    </source>
</reference>
<dbReference type="EMBL" id="LLXH01003781">
    <property type="protein sequence ID" value="PKC53844.1"/>
    <property type="molecule type" value="Genomic_DNA"/>
</dbReference>
<evidence type="ECO:0000313" key="2">
    <source>
        <dbReference type="Proteomes" id="UP000232688"/>
    </source>
</evidence>
<proteinExistence type="predicted"/>
<accession>A0A2N0QS30</accession>
<protein>
    <submittedName>
        <fullName evidence="1">Uncharacterized protein</fullName>
    </submittedName>
</protein>
<gene>
    <name evidence="1" type="ORF">RhiirA1_430040</name>
</gene>
<name>A0A2N0QS30_9GLOM</name>
<organism evidence="1 2">
    <name type="scientific">Rhizophagus irregularis</name>
    <dbReference type="NCBI Taxonomy" id="588596"/>
    <lineage>
        <taxon>Eukaryota</taxon>
        <taxon>Fungi</taxon>
        <taxon>Fungi incertae sedis</taxon>
        <taxon>Mucoromycota</taxon>
        <taxon>Glomeromycotina</taxon>
        <taxon>Glomeromycetes</taxon>
        <taxon>Glomerales</taxon>
        <taxon>Glomeraceae</taxon>
        <taxon>Rhizophagus</taxon>
    </lineage>
</organism>
<reference evidence="1 2" key="2">
    <citation type="submission" date="2017-10" db="EMBL/GenBank/DDBJ databases">
        <title>Genome analyses suggest a sexual origin of heterokaryosis in a supposedly ancient asexual fungus.</title>
        <authorList>
            <person name="Corradi N."/>
            <person name="Sedzielewska K."/>
            <person name="Noel J."/>
            <person name="Charron P."/>
            <person name="Farinelli L."/>
            <person name="Marton T."/>
            <person name="Kruger M."/>
            <person name="Pelin A."/>
            <person name="Brachmann A."/>
            <person name="Corradi N."/>
        </authorList>
    </citation>
    <scope>NUCLEOTIDE SEQUENCE [LARGE SCALE GENOMIC DNA]</scope>
    <source>
        <strain evidence="1 2">A1</strain>
    </source>
</reference>
<dbReference type="AlphaFoldDB" id="A0A2N0QS30"/>